<name>A0A412RLP4_9BACE</name>
<comment type="caution">
    <text evidence="2">The sequence shown here is derived from an EMBL/GenBank/DDBJ whole genome shotgun (WGS) entry which is preliminary data.</text>
</comment>
<accession>A0A412RLP4</accession>
<feature type="domain" description="AAA" evidence="1">
    <location>
        <begin position="32"/>
        <end position="106"/>
    </location>
</feature>
<sequence length="112" mass="12727">MKFPMDFWAMRKKTLFFTGKESVMIARGSYKERILKICLNAELNGLLLLDEFQFIQGISTMLKLLTDKFGNLRILCSGSSSLDILQNIEESLMGRVRVIEVLSLSLGLSFVD</sequence>
<dbReference type="Proteomes" id="UP000448877">
    <property type="component" value="Unassembled WGS sequence"/>
</dbReference>
<proteinExistence type="predicted"/>
<dbReference type="InterPro" id="IPR027417">
    <property type="entry name" value="P-loop_NTPase"/>
</dbReference>
<reference evidence="2 3" key="1">
    <citation type="journal article" date="2019" name="Nat. Med.">
        <title>A library of human gut bacterial isolates paired with longitudinal multiomics data enables mechanistic microbiome research.</title>
        <authorList>
            <person name="Poyet M."/>
            <person name="Groussin M."/>
            <person name="Gibbons S.M."/>
            <person name="Avila-Pacheco J."/>
            <person name="Jiang X."/>
            <person name="Kearney S.M."/>
            <person name="Perrotta A.R."/>
            <person name="Berdy B."/>
            <person name="Zhao S."/>
            <person name="Lieberman T.D."/>
            <person name="Swanson P.K."/>
            <person name="Smith M."/>
            <person name="Roesemann S."/>
            <person name="Alexander J.E."/>
            <person name="Rich S.A."/>
            <person name="Livny J."/>
            <person name="Vlamakis H."/>
            <person name="Clish C."/>
            <person name="Bullock K."/>
            <person name="Deik A."/>
            <person name="Scott J."/>
            <person name="Pierce K.A."/>
            <person name="Xavier R.J."/>
            <person name="Alm E.J."/>
        </authorList>
    </citation>
    <scope>NUCLEOTIDE SEQUENCE [LARGE SCALE GENOMIC DNA]</scope>
    <source>
        <strain evidence="2 3">BIOML-A6</strain>
    </source>
</reference>
<organism evidence="2 3">
    <name type="scientific">Bacteroides cellulosilyticus</name>
    <dbReference type="NCBI Taxonomy" id="246787"/>
    <lineage>
        <taxon>Bacteria</taxon>
        <taxon>Pseudomonadati</taxon>
        <taxon>Bacteroidota</taxon>
        <taxon>Bacteroidia</taxon>
        <taxon>Bacteroidales</taxon>
        <taxon>Bacteroidaceae</taxon>
        <taxon>Bacteroides</taxon>
    </lineage>
</organism>
<dbReference type="Pfam" id="PF13173">
    <property type="entry name" value="AAA_14"/>
    <property type="match status" value="1"/>
</dbReference>
<protein>
    <submittedName>
        <fullName evidence="2">AAA family ATPase</fullName>
    </submittedName>
</protein>
<gene>
    <name evidence="2" type="ORF">F2Y81_00680</name>
</gene>
<dbReference type="PANTHER" id="PTHR43566:SF2">
    <property type="entry name" value="DUF4143 DOMAIN-CONTAINING PROTEIN"/>
    <property type="match status" value="1"/>
</dbReference>
<dbReference type="PANTHER" id="PTHR43566">
    <property type="entry name" value="CONSERVED PROTEIN"/>
    <property type="match status" value="1"/>
</dbReference>
<dbReference type="InterPro" id="IPR041682">
    <property type="entry name" value="AAA_14"/>
</dbReference>
<evidence type="ECO:0000313" key="3">
    <source>
        <dbReference type="Proteomes" id="UP000448877"/>
    </source>
</evidence>
<evidence type="ECO:0000313" key="2">
    <source>
        <dbReference type="EMBL" id="KAA5423693.1"/>
    </source>
</evidence>
<evidence type="ECO:0000259" key="1">
    <source>
        <dbReference type="Pfam" id="PF13173"/>
    </source>
</evidence>
<dbReference type="EMBL" id="VVYV01000001">
    <property type="protein sequence ID" value="KAA5423693.1"/>
    <property type="molecule type" value="Genomic_DNA"/>
</dbReference>
<dbReference type="SUPFAM" id="SSF52540">
    <property type="entry name" value="P-loop containing nucleoside triphosphate hydrolases"/>
    <property type="match status" value="1"/>
</dbReference>
<dbReference type="AlphaFoldDB" id="A0A412RLP4"/>